<keyword evidence="5" id="KW-0001">2Fe-2S</keyword>
<evidence type="ECO:0000256" key="3">
    <source>
        <dbReference type="ARBA" id="ARBA00022617"/>
    </source>
</evidence>
<evidence type="ECO:0000256" key="8">
    <source>
        <dbReference type="ARBA" id="ARBA00023002"/>
    </source>
</evidence>
<dbReference type="Proteomes" id="UP000010793">
    <property type="component" value="Chromosome"/>
</dbReference>
<dbReference type="Pfam" id="PF04324">
    <property type="entry name" value="Fer2_BFD"/>
    <property type="match status" value="1"/>
</dbReference>
<comment type="cofactor">
    <cofactor evidence="2">
        <name>FAD</name>
        <dbReference type="ChEBI" id="CHEBI:57692"/>
    </cofactor>
</comment>
<dbReference type="EMBL" id="CP002873">
    <property type="protein sequence ID" value="AGA65697.1"/>
    <property type="molecule type" value="Genomic_DNA"/>
</dbReference>
<evidence type="ECO:0000313" key="14">
    <source>
        <dbReference type="EMBL" id="AGA65697.1"/>
    </source>
</evidence>
<organism evidence="14 15">
    <name type="scientific">Brachyspira pilosicoli P43/6/78</name>
    <dbReference type="NCBI Taxonomy" id="1042417"/>
    <lineage>
        <taxon>Bacteria</taxon>
        <taxon>Pseudomonadati</taxon>
        <taxon>Spirochaetota</taxon>
        <taxon>Spirochaetia</taxon>
        <taxon>Brachyspirales</taxon>
        <taxon>Brachyspiraceae</taxon>
        <taxon>Brachyspira</taxon>
    </lineage>
</organism>
<dbReference type="PANTHER" id="PTHR43809">
    <property type="entry name" value="NITRITE REDUCTASE (NADH) LARGE SUBUNIT"/>
    <property type="match status" value="1"/>
</dbReference>
<reference evidence="14 15" key="1">
    <citation type="journal article" date="2013" name="Genome Announc.">
        <title>Complete Genome Sequence of the Porcine Strain Brachyspira pilosicoli P43/6/78(T.).</title>
        <authorList>
            <person name="Lin C."/>
            <person name="den Bakker H.C."/>
            <person name="Suzuki H."/>
            <person name="Lefebure T."/>
            <person name="Ponnala L."/>
            <person name="Sun Q."/>
            <person name="Stanhope M.J."/>
            <person name="Wiedmann M."/>
            <person name="Duhamel G.E."/>
        </authorList>
    </citation>
    <scope>NUCLEOTIDE SEQUENCE [LARGE SCALE GENOMIC DNA]</scope>
    <source>
        <strain evidence="14 15">P43/6/78</strain>
    </source>
</reference>
<keyword evidence="4" id="KW-0285">Flavoprotein</keyword>
<dbReference type="GO" id="GO:0051537">
    <property type="term" value="F:2 iron, 2 sulfur cluster binding"/>
    <property type="evidence" value="ECO:0007669"/>
    <property type="project" value="UniProtKB-KW"/>
</dbReference>
<dbReference type="KEGG" id="bpip:BPP43_01825"/>
<keyword evidence="7" id="KW-0274">FAD</keyword>
<dbReference type="PANTHER" id="PTHR43809:SF1">
    <property type="entry name" value="NITRITE REDUCTASE (NADH) LARGE SUBUNIT"/>
    <property type="match status" value="1"/>
</dbReference>
<dbReference type="FunFam" id="1.10.10.1100:FF:000002">
    <property type="entry name" value="Nitrite reductase large subunit"/>
    <property type="match status" value="1"/>
</dbReference>
<evidence type="ECO:0000259" key="13">
    <source>
        <dbReference type="Pfam" id="PF04324"/>
    </source>
</evidence>
<keyword evidence="6" id="KW-0479">Metal-binding</keyword>
<keyword evidence="8" id="KW-0560">Oxidoreductase</keyword>
<evidence type="ECO:0000313" key="15">
    <source>
        <dbReference type="Proteomes" id="UP000010793"/>
    </source>
</evidence>
<evidence type="ECO:0000256" key="2">
    <source>
        <dbReference type="ARBA" id="ARBA00001974"/>
    </source>
</evidence>
<dbReference type="GO" id="GO:0042128">
    <property type="term" value="P:nitrate assimilation"/>
    <property type="evidence" value="ECO:0007669"/>
    <property type="project" value="UniProtKB-KW"/>
</dbReference>
<proteinExistence type="predicted"/>
<evidence type="ECO:0000256" key="7">
    <source>
        <dbReference type="ARBA" id="ARBA00022827"/>
    </source>
</evidence>
<keyword evidence="11" id="KW-0534">Nitrate assimilation</keyword>
<evidence type="ECO:0000256" key="12">
    <source>
        <dbReference type="ARBA" id="ARBA00034078"/>
    </source>
</evidence>
<evidence type="ECO:0000256" key="10">
    <source>
        <dbReference type="ARBA" id="ARBA00023014"/>
    </source>
</evidence>
<dbReference type="InterPro" id="IPR007419">
    <property type="entry name" value="BFD-like_2Fe2S-bd_dom"/>
</dbReference>
<dbReference type="InterPro" id="IPR041854">
    <property type="entry name" value="BFD-like_2Fe2S-bd_dom_sf"/>
</dbReference>
<evidence type="ECO:0000256" key="5">
    <source>
        <dbReference type="ARBA" id="ARBA00022714"/>
    </source>
</evidence>
<name>A0A3B6VW69_BRAPL</name>
<feature type="domain" description="BFD-like [2Fe-2S]-binding" evidence="13">
    <location>
        <begin position="7"/>
        <end position="55"/>
    </location>
</feature>
<protein>
    <submittedName>
        <fullName evidence="14">Fer2/BFD BFD like 2Fe-2S--binding domain-containing protein</fullName>
    </submittedName>
</protein>
<evidence type="ECO:0000256" key="6">
    <source>
        <dbReference type="ARBA" id="ARBA00022723"/>
    </source>
</evidence>
<keyword evidence="15" id="KW-1185">Reference proteome</keyword>
<evidence type="ECO:0000256" key="11">
    <source>
        <dbReference type="ARBA" id="ARBA00023063"/>
    </source>
</evidence>
<dbReference type="RefSeq" id="WP_015273975.1">
    <property type="nucleotide sequence ID" value="NC_019908.1"/>
</dbReference>
<dbReference type="GO" id="GO:0046872">
    <property type="term" value="F:metal ion binding"/>
    <property type="evidence" value="ECO:0007669"/>
    <property type="project" value="UniProtKB-KW"/>
</dbReference>
<dbReference type="AlphaFoldDB" id="A0A3B6VW69"/>
<evidence type="ECO:0000256" key="4">
    <source>
        <dbReference type="ARBA" id="ARBA00022630"/>
    </source>
</evidence>
<dbReference type="GO" id="GO:0016491">
    <property type="term" value="F:oxidoreductase activity"/>
    <property type="evidence" value="ECO:0007669"/>
    <property type="project" value="UniProtKB-KW"/>
</dbReference>
<sequence>MSDDKTICFCMGVKESEIIDAIKKNKLKTVEEVSKITKAGTGCGGCIPTIQKILDDINK</sequence>
<dbReference type="Gene3D" id="1.10.10.1100">
    <property type="entry name" value="BFD-like [2Fe-2S]-binding domain"/>
    <property type="match status" value="1"/>
</dbReference>
<gene>
    <name evidence="14" type="ORF">BPP43_01825</name>
</gene>
<dbReference type="GeneID" id="56438831"/>
<keyword evidence="3" id="KW-0349">Heme</keyword>
<evidence type="ECO:0000256" key="1">
    <source>
        <dbReference type="ARBA" id="ARBA00001966"/>
    </source>
</evidence>
<keyword evidence="9" id="KW-0408">Iron</keyword>
<comment type="cofactor">
    <cofactor evidence="1">
        <name>[4Fe-4S] cluster</name>
        <dbReference type="ChEBI" id="CHEBI:49883"/>
    </cofactor>
</comment>
<accession>A0A3B6VW69</accession>
<evidence type="ECO:0000256" key="9">
    <source>
        <dbReference type="ARBA" id="ARBA00023004"/>
    </source>
</evidence>
<dbReference type="InterPro" id="IPR052034">
    <property type="entry name" value="NasD-like"/>
</dbReference>
<comment type="cofactor">
    <cofactor evidence="12">
        <name>[2Fe-2S] cluster</name>
        <dbReference type="ChEBI" id="CHEBI:190135"/>
    </cofactor>
</comment>
<keyword evidence="10" id="KW-0411">Iron-sulfur</keyword>